<keyword evidence="2" id="KW-0732">Signal</keyword>
<sequence length="95" mass="9386">MPESPHRVRRAVVAAFAAAALVTGGVAAQAPFAAAAPEYPFDGPGAGGGKSTPQDRQAEKAEKLGGGVAEDVIDLVTGIVKCGINIATDSVGCPI</sequence>
<comment type="caution">
    <text evidence="3">The sequence shown here is derived from an EMBL/GenBank/DDBJ whole genome shotgun (WGS) entry which is preliminary data.</text>
</comment>
<feature type="chain" id="PRO_5047188253" description="DUF732 domain-containing protein" evidence="2">
    <location>
        <begin position="36"/>
        <end position="95"/>
    </location>
</feature>
<evidence type="ECO:0000313" key="3">
    <source>
        <dbReference type="EMBL" id="MFF0543060.1"/>
    </source>
</evidence>
<name>A0ABW6PL78_9NOCA</name>
<dbReference type="EMBL" id="JBIAMX010000004">
    <property type="protein sequence ID" value="MFF0543060.1"/>
    <property type="molecule type" value="Genomic_DNA"/>
</dbReference>
<proteinExistence type="predicted"/>
<gene>
    <name evidence="3" type="ORF">ACFYTF_09485</name>
</gene>
<evidence type="ECO:0008006" key="5">
    <source>
        <dbReference type="Google" id="ProtNLM"/>
    </source>
</evidence>
<evidence type="ECO:0000256" key="1">
    <source>
        <dbReference type="SAM" id="MobiDB-lite"/>
    </source>
</evidence>
<dbReference type="Proteomes" id="UP001601444">
    <property type="component" value="Unassembled WGS sequence"/>
</dbReference>
<feature type="signal peptide" evidence="2">
    <location>
        <begin position="1"/>
        <end position="35"/>
    </location>
</feature>
<organism evidence="3 4">
    <name type="scientific">Nocardia thailandica</name>
    <dbReference type="NCBI Taxonomy" id="257275"/>
    <lineage>
        <taxon>Bacteria</taxon>
        <taxon>Bacillati</taxon>
        <taxon>Actinomycetota</taxon>
        <taxon>Actinomycetes</taxon>
        <taxon>Mycobacteriales</taxon>
        <taxon>Nocardiaceae</taxon>
        <taxon>Nocardia</taxon>
    </lineage>
</organism>
<keyword evidence="4" id="KW-1185">Reference proteome</keyword>
<feature type="region of interest" description="Disordered" evidence="1">
    <location>
        <begin position="41"/>
        <end position="64"/>
    </location>
</feature>
<evidence type="ECO:0000313" key="4">
    <source>
        <dbReference type="Proteomes" id="UP001601444"/>
    </source>
</evidence>
<reference evidence="3 4" key="1">
    <citation type="submission" date="2024-10" db="EMBL/GenBank/DDBJ databases">
        <title>The Natural Products Discovery Center: Release of the First 8490 Sequenced Strains for Exploring Actinobacteria Biosynthetic Diversity.</title>
        <authorList>
            <person name="Kalkreuter E."/>
            <person name="Kautsar S.A."/>
            <person name="Yang D."/>
            <person name="Bader C.D."/>
            <person name="Teijaro C.N."/>
            <person name="Fluegel L."/>
            <person name="Davis C.M."/>
            <person name="Simpson J.R."/>
            <person name="Lauterbach L."/>
            <person name="Steele A.D."/>
            <person name="Gui C."/>
            <person name="Meng S."/>
            <person name="Li G."/>
            <person name="Viehrig K."/>
            <person name="Ye F."/>
            <person name="Su P."/>
            <person name="Kiefer A.F."/>
            <person name="Nichols A."/>
            <person name="Cepeda A.J."/>
            <person name="Yan W."/>
            <person name="Fan B."/>
            <person name="Jiang Y."/>
            <person name="Adhikari A."/>
            <person name="Zheng C.-J."/>
            <person name="Schuster L."/>
            <person name="Cowan T.M."/>
            <person name="Smanski M.J."/>
            <person name="Chevrette M.G."/>
            <person name="De Carvalho L.P.S."/>
            <person name="Shen B."/>
        </authorList>
    </citation>
    <scope>NUCLEOTIDE SEQUENCE [LARGE SCALE GENOMIC DNA]</scope>
    <source>
        <strain evidence="3 4">NPDC004045</strain>
    </source>
</reference>
<accession>A0ABW6PL78</accession>
<dbReference type="RefSeq" id="WP_157224963.1">
    <property type="nucleotide sequence ID" value="NZ_JBIAMX010000004.1"/>
</dbReference>
<dbReference type="InterPro" id="IPR006311">
    <property type="entry name" value="TAT_signal"/>
</dbReference>
<protein>
    <recommendedName>
        <fullName evidence="5">DUF732 domain-containing protein</fullName>
    </recommendedName>
</protein>
<evidence type="ECO:0000256" key="2">
    <source>
        <dbReference type="SAM" id="SignalP"/>
    </source>
</evidence>
<dbReference type="PROSITE" id="PS51318">
    <property type="entry name" value="TAT"/>
    <property type="match status" value="1"/>
</dbReference>